<feature type="transmembrane region" description="Helical" evidence="7">
    <location>
        <begin position="518"/>
        <end position="536"/>
    </location>
</feature>
<dbReference type="PROSITE" id="PS50041">
    <property type="entry name" value="C_TYPE_LECTIN_2"/>
    <property type="match status" value="1"/>
</dbReference>
<keyword evidence="12" id="KW-1185">Reference proteome</keyword>
<evidence type="ECO:0000259" key="9">
    <source>
        <dbReference type="PROSITE" id="PS50221"/>
    </source>
</evidence>
<feature type="domain" description="G-protein coupled receptors family 2 profile 2" evidence="10">
    <location>
        <begin position="481"/>
        <end position="622"/>
    </location>
</feature>
<dbReference type="InterPro" id="IPR017981">
    <property type="entry name" value="GPCR_2-like_7TM"/>
</dbReference>
<dbReference type="AlphaFoldDB" id="A0AAD9QEV9"/>
<dbReference type="Pfam" id="PF00002">
    <property type="entry name" value="7tm_2"/>
    <property type="match status" value="1"/>
</dbReference>
<evidence type="ECO:0000256" key="5">
    <source>
        <dbReference type="ARBA" id="ARBA00023157"/>
    </source>
</evidence>
<keyword evidence="2 7" id="KW-0812">Transmembrane</keyword>
<organism evidence="11 12">
    <name type="scientific">Acropora cervicornis</name>
    <name type="common">Staghorn coral</name>
    <dbReference type="NCBI Taxonomy" id="6130"/>
    <lineage>
        <taxon>Eukaryota</taxon>
        <taxon>Metazoa</taxon>
        <taxon>Cnidaria</taxon>
        <taxon>Anthozoa</taxon>
        <taxon>Hexacorallia</taxon>
        <taxon>Scleractinia</taxon>
        <taxon>Astrocoeniina</taxon>
        <taxon>Acroporidae</taxon>
        <taxon>Acropora</taxon>
    </lineage>
</organism>
<keyword evidence="5" id="KW-1015">Disulfide bond</keyword>
<evidence type="ECO:0000256" key="6">
    <source>
        <dbReference type="SAM" id="MobiDB-lite"/>
    </source>
</evidence>
<dbReference type="InterPro" id="IPR016186">
    <property type="entry name" value="C-type_lectin-like/link_sf"/>
</dbReference>
<comment type="caution">
    <text evidence="11">The sequence shown here is derived from an EMBL/GenBank/DDBJ whole genome shotgun (WGS) entry which is preliminary data.</text>
</comment>
<dbReference type="Pfam" id="PF01825">
    <property type="entry name" value="GPS"/>
    <property type="match status" value="1"/>
</dbReference>
<evidence type="ECO:0000313" key="11">
    <source>
        <dbReference type="EMBL" id="KAK2559965.1"/>
    </source>
</evidence>
<feature type="domain" description="GAIN-B" evidence="9">
    <location>
        <begin position="327"/>
        <end position="472"/>
    </location>
</feature>
<keyword evidence="3 7" id="KW-1133">Transmembrane helix</keyword>
<dbReference type="GO" id="GO:0004930">
    <property type="term" value="F:G protein-coupled receptor activity"/>
    <property type="evidence" value="ECO:0007669"/>
    <property type="project" value="InterPro"/>
</dbReference>
<dbReference type="InterPro" id="IPR000832">
    <property type="entry name" value="GPCR_2_secretin-like"/>
</dbReference>
<gene>
    <name evidence="11" type="ORF">P5673_017545</name>
</gene>
<feature type="transmembrane region" description="Helical" evidence="7">
    <location>
        <begin position="483"/>
        <end position="506"/>
    </location>
</feature>
<dbReference type="PROSITE" id="PS50221">
    <property type="entry name" value="GAIN_B"/>
    <property type="match status" value="1"/>
</dbReference>
<dbReference type="Gene3D" id="3.10.100.10">
    <property type="entry name" value="Mannose-Binding Protein A, subunit A"/>
    <property type="match status" value="1"/>
</dbReference>
<feature type="compositionally biased region" description="Basic and acidic residues" evidence="6">
    <location>
        <begin position="675"/>
        <end position="688"/>
    </location>
</feature>
<dbReference type="GO" id="GO:0005886">
    <property type="term" value="C:plasma membrane"/>
    <property type="evidence" value="ECO:0007669"/>
    <property type="project" value="TreeGrafter"/>
</dbReference>
<evidence type="ECO:0000256" key="4">
    <source>
        <dbReference type="ARBA" id="ARBA00023136"/>
    </source>
</evidence>
<protein>
    <submittedName>
        <fullName evidence="11">Adhesion G protein-coupled receptor L3</fullName>
    </submittedName>
</protein>
<keyword evidence="4 7" id="KW-0472">Membrane</keyword>
<dbReference type="PROSITE" id="PS50261">
    <property type="entry name" value="G_PROTEIN_RECEP_F2_4"/>
    <property type="match status" value="1"/>
</dbReference>
<dbReference type="InterPro" id="IPR001304">
    <property type="entry name" value="C-type_lectin-like"/>
</dbReference>
<dbReference type="CDD" id="cd00037">
    <property type="entry name" value="CLECT"/>
    <property type="match status" value="1"/>
</dbReference>
<dbReference type="SMART" id="SM00303">
    <property type="entry name" value="GPS"/>
    <property type="match status" value="1"/>
</dbReference>
<sequence length="698" mass="78330">MNKSWIKTWAILAPHGFKRRQIKGDLRREMKALLRVFLVICFANFDVTTRAYKINKSQVTWEQAKELCQKSGSILAVVDSQDKIEELSNKLSFLGYKSAKHKFWIGLRTNTSIGQFVWSTGKIAQASFINSACGINSGHIKSGQERCYLFKNQDSPPSCFQQRQCSKTDYFICQSLSYAELLSNLSTSDNRITASSITSVESLTVTSKKSSISLTADIPGQRSTRSLAEESSATSQLTKPTSSKSTATSVVHFYPTASVSISLEAAITPDKRQNMRTSVTSHSKVSRTLNGQSSPSMTTYASSSISADAGVEDSEQLENPISAFINFVGSLNPKDNQALELLTDKFGDLVISLKANASKDIEDNVIESAQAIEDFAFKYALLNLNASKNQERKKNQHIGKALLVLEFLVPVLNHLKELSLKKMLQLSFKQSRENGAWSSEGCWLLNAQENFTVCTCNHLTNFAILMNTKKQKVPQKHKLPLSYITYVGLGLSLLGETITILVYLLLLWSKHNQQSHVHINLVTTLAMAQVFFLAGIKSTQDQVFCTTVAALIHYFYLSSFCWMLIEGVMLYLLIIEVYNVAVKLRYCYLSAYGFPGLVVTVTLLTAHVTEEDGIYQYRSRECCERDAFHDECEIDETERIKVRSAWNEKLQFLKKRARTLVGMQNSSPSNTNEVRSSRPERSEMELHRKFNKISPVEG</sequence>
<feature type="transmembrane region" description="Helical" evidence="7">
    <location>
        <begin position="548"/>
        <end position="574"/>
    </location>
</feature>
<dbReference type="EMBL" id="JARQWQ010000038">
    <property type="protein sequence ID" value="KAK2559965.1"/>
    <property type="molecule type" value="Genomic_DNA"/>
</dbReference>
<evidence type="ECO:0000256" key="3">
    <source>
        <dbReference type="ARBA" id="ARBA00022989"/>
    </source>
</evidence>
<feature type="compositionally biased region" description="Polar residues" evidence="6">
    <location>
        <begin position="221"/>
        <end position="237"/>
    </location>
</feature>
<dbReference type="InterPro" id="IPR000203">
    <property type="entry name" value="GPS"/>
</dbReference>
<dbReference type="Proteomes" id="UP001249851">
    <property type="component" value="Unassembled WGS sequence"/>
</dbReference>
<reference evidence="11" key="2">
    <citation type="journal article" date="2023" name="Science">
        <title>Genomic signatures of disease resistance in endangered staghorn corals.</title>
        <authorList>
            <person name="Vollmer S.V."/>
            <person name="Selwyn J.D."/>
            <person name="Despard B.A."/>
            <person name="Roesel C.L."/>
        </authorList>
    </citation>
    <scope>NUCLEOTIDE SEQUENCE</scope>
    <source>
        <strain evidence="11">K2</strain>
    </source>
</reference>
<dbReference type="InterPro" id="IPR016187">
    <property type="entry name" value="CTDL_fold"/>
</dbReference>
<dbReference type="GO" id="GO:0007166">
    <property type="term" value="P:cell surface receptor signaling pathway"/>
    <property type="evidence" value="ECO:0007669"/>
    <property type="project" value="InterPro"/>
</dbReference>
<dbReference type="Gene3D" id="1.20.1070.10">
    <property type="entry name" value="Rhodopsin 7-helix transmembrane proteins"/>
    <property type="match status" value="1"/>
</dbReference>
<evidence type="ECO:0000256" key="2">
    <source>
        <dbReference type="ARBA" id="ARBA00022692"/>
    </source>
</evidence>
<evidence type="ECO:0000313" key="12">
    <source>
        <dbReference type="Proteomes" id="UP001249851"/>
    </source>
</evidence>
<dbReference type="Pfam" id="PF00059">
    <property type="entry name" value="Lectin_C"/>
    <property type="match status" value="1"/>
</dbReference>
<evidence type="ECO:0000256" key="1">
    <source>
        <dbReference type="ARBA" id="ARBA00004141"/>
    </source>
</evidence>
<feature type="region of interest" description="Disordered" evidence="6">
    <location>
        <begin position="272"/>
        <end position="300"/>
    </location>
</feature>
<feature type="region of interest" description="Disordered" evidence="6">
    <location>
        <begin position="219"/>
        <end position="242"/>
    </location>
</feature>
<evidence type="ECO:0000259" key="10">
    <source>
        <dbReference type="PROSITE" id="PS50261"/>
    </source>
</evidence>
<feature type="transmembrane region" description="Helical" evidence="7">
    <location>
        <begin position="586"/>
        <end position="608"/>
    </location>
</feature>
<proteinExistence type="predicted"/>
<evidence type="ECO:0000256" key="7">
    <source>
        <dbReference type="SAM" id="Phobius"/>
    </source>
</evidence>
<dbReference type="SUPFAM" id="SSF56436">
    <property type="entry name" value="C-type lectin-like"/>
    <property type="match status" value="1"/>
</dbReference>
<reference evidence="11" key="1">
    <citation type="journal article" date="2023" name="G3 (Bethesda)">
        <title>Whole genome assembly and annotation of the endangered Caribbean coral Acropora cervicornis.</title>
        <authorList>
            <person name="Selwyn J.D."/>
            <person name="Vollmer S.V."/>
        </authorList>
    </citation>
    <scope>NUCLEOTIDE SEQUENCE</scope>
    <source>
        <strain evidence="11">K2</strain>
    </source>
</reference>
<accession>A0AAD9QEV9</accession>
<feature type="domain" description="C-type lectin" evidence="8">
    <location>
        <begin position="47"/>
        <end position="174"/>
    </location>
</feature>
<feature type="region of interest" description="Disordered" evidence="6">
    <location>
        <begin position="663"/>
        <end position="698"/>
    </location>
</feature>
<dbReference type="PANTHER" id="PTHR12011">
    <property type="entry name" value="ADHESION G-PROTEIN COUPLED RECEPTOR"/>
    <property type="match status" value="1"/>
</dbReference>
<comment type="subcellular location">
    <subcellularLocation>
        <location evidence="1">Membrane</location>
        <topology evidence="1">Multi-pass membrane protein</topology>
    </subcellularLocation>
</comment>
<keyword evidence="11" id="KW-0675">Receptor</keyword>
<feature type="compositionally biased region" description="Polar residues" evidence="6">
    <location>
        <begin position="275"/>
        <end position="292"/>
    </location>
</feature>
<dbReference type="Gene3D" id="2.60.220.50">
    <property type="match status" value="1"/>
</dbReference>
<feature type="compositionally biased region" description="Polar residues" evidence="6">
    <location>
        <begin position="663"/>
        <end position="674"/>
    </location>
</feature>
<evidence type="ECO:0000259" key="8">
    <source>
        <dbReference type="PROSITE" id="PS50041"/>
    </source>
</evidence>
<name>A0AAD9QEV9_ACRCE</name>
<dbReference type="InterPro" id="IPR057244">
    <property type="entry name" value="GAIN_B"/>
</dbReference>
<dbReference type="PANTHER" id="PTHR12011:SF347">
    <property type="entry name" value="FI21270P1-RELATED"/>
    <property type="match status" value="1"/>
</dbReference>
<dbReference type="SMART" id="SM00034">
    <property type="entry name" value="CLECT"/>
    <property type="match status" value="1"/>
</dbReference>
<dbReference type="InterPro" id="IPR046338">
    <property type="entry name" value="GAIN_dom_sf"/>
</dbReference>